<comment type="similarity">
    <text evidence="1">Belongs to the RMD1/sif2 family.</text>
</comment>
<protein>
    <submittedName>
        <fullName evidence="4">YagE family protein</fullName>
    </submittedName>
</protein>
<feature type="compositionally biased region" description="Basic residues" evidence="2">
    <location>
        <begin position="91"/>
        <end position="104"/>
    </location>
</feature>
<name>A0A8H4QCC0_9HYPO</name>
<dbReference type="InterPro" id="IPR003734">
    <property type="entry name" value="DUF155"/>
</dbReference>
<dbReference type="GO" id="GO:0005739">
    <property type="term" value="C:mitochondrion"/>
    <property type="evidence" value="ECO:0007669"/>
    <property type="project" value="UniProtKB-ARBA"/>
</dbReference>
<gene>
    <name evidence="4" type="ORF">GQ602_000548</name>
</gene>
<evidence type="ECO:0000256" key="1">
    <source>
        <dbReference type="ARBA" id="ARBA00008306"/>
    </source>
</evidence>
<dbReference type="InterPro" id="IPR051624">
    <property type="entry name" value="RMD1/Sad1-interacting"/>
</dbReference>
<feature type="domain" description="DUF155" evidence="3">
    <location>
        <begin position="194"/>
        <end position="374"/>
    </location>
</feature>
<dbReference type="EMBL" id="JAACLJ010000001">
    <property type="protein sequence ID" value="KAF4594935.1"/>
    <property type="molecule type" value="Genomic_DNA"/>
</dbReference>
<feature type="region of interest" description="Disordered" evidence="2">
    <location>
        <begin position="16"/>
        <end position="144"/>
    </location>
</feature>
<proteinExistence type="inferred from homology"/>
<evidence type="ECO:0000259" key="3">
    <source>
        <dbReference type="Pfam" id="PF02582"/>
    </source>
</evidence>
<reference evidence="4 5" key="1">
    <citation type="journal article" date="2020" name="G3 (Bethesda)">
        <title>Genetic Underpinnings of Host Manipulation by Ophiocordyceps as Revealed by Comparative Transcriptomics.</title>
        <authorList>
            <person name="Will I."/>
            <person name="Das B."/>
            <person name="Trinh T."/>
            <person name="Brachmann A."/>
            <person name="Ohm R.A."/>
            <person name="de Bekker C."/>
        </authorList>
    </citation>
    <scope>NUCLEOTIDE SEQUENCE [LARGE SCALE GENOMIC DNA]</scope>
    <source>
        <strain evidence="4 5">EC05</strain>
    </source>
</reference>
<evidence type="ECO:0000313" key="4">
    <source>
        <dbReference type="EMBL" id="KAF4594935.1"/>
    </source>
</evidence>
<dbReference type="GO" id="GO:0070131">
    <property type="term" value="P:positive regulation of mitochondrial translation"/>
    <property type="evidence" value="ECO:0007669"/>
    <property type="project" value="TreeGrafter"/>
</dbReference>
<dbReference type="AlphaFoldDB" id="A0A8H4QCC0"/>
<organism evidence="4 5">
    <name type="scientific">Ophiocordyceps camponoti-floridani</name>
    <dbReference type="NCBI Taxonomy" id="2030778"/>
    <lineage>
        <taxon>Eukaryota</taxon>
        <taxon>Fungi</taxon>
        <taxon>Dikarya</taxon>
        <taxon>Ascomycota</taxon>
        <taxon>Pezizomycotina</taxon>
        <taxon>Sordariomycetes</taxon>
        <taxon>Hypocreomycetidae</taxon>
        <taxon>Hypocreales</taxon>
        <taxon>Ophiocordycipitaceae</taxon>
        <taxon>Ophiocordyceps</taxon>
    </lineage>
</organism>
<dbReference type="PANTHER" id="PTHR16255:SF1">
    <property type="entry name" value="REQUIRED FOR MEIOTIC NUCLEAR DIVISION PROTEIN 1 HOMOLOG"/>
    <property type="match status" value="1"/>
</dbReference>
<accession>A0A8H4QCC0</accession>
<dbReference type="PANTHER" id="PTHR16255">
    <property type="entry name" value="REQUIRED FOR MEIOTIC NUCLEAR DIVISION PROTEIN 1 HOMOLOG"/>
    <property type="match status" value="1"/>
</dbReference>
<sequence>MSVAPQRTALINVSRTITSASAARPPNGRHVQPRAWLATTRRRLKFPSQGRGGGGGSSRHHSSPPSPSPSPSPSQKQDHQDETSTIEAGGGKRKAQRVKPRKNSLLRLAIDAQKAKEHGSGDKMATEQPSAAAHEDSSEEPSSMTISATCVAEAFDMPLVVDILTSHGFALDPDRTGFVSGDVVHARSANGSDIFVFPSGTVVTWSLPVDAVTGQLMRAAEHPHKPDLCEAEDLEFTVDPSKADSTMKGDLVILGTQREHTEGTPLDTTLAKVAFSSGLARSTKLAVLENTLDAYLESTRNIPSLFSRGSAASLGRRFILQKTGELLSLRARLNHYWELTDVLPDILWENEGLDNYYETVGRALDVRTRIKVLNQKMDYAQEIATVLREVASERHGTRLELIIIVLIAVEVVFEVRRIYLESVEGREPSVEADAR</sequence>
<keyword evidence="5" id="KW-1185">Reference proteome</keyword>
<dbReference type="Pfam" id="PF02582">
    <property type="entry name" value="DUF155"/>
    <property type="match status" value="1"/>
</dbReference>
<feature type="compositionally biased region" description="Basic and acidic residues" evidence="2">
    <location>
        <begin position="113"/>
        <end position="125"/>
    </location>
</feature>
<evidence type="ECO:0000313" key="5">
    <source>
        <dbReference type="Proteomes" id="UP000562929"/>
    </source>
</evidence>
<dbReference type="OrthoDB" id="242766at2759"/>
<evidence type="ECO:0000256" key="2">
    <source>
        <dbReference type="SAM" id="MobiDB-lite"/>
    </source>
</evidence>
<dbReference type="Proteomes" id="UP000562929">
    <property type="component" value="Unassembled WGS sequence"/>
</dbReference>
<comment type="caution">
    <text evidence="4">The sequence shown here is derived from an EMBL/GenBank/DDBJ whole genome shotgun (WGS) entry which is preliminary data.</text>
</comment>